<gene>
    <name evidence="1" type="ORF">CHR53_15455</name>
</gene>
<dbReference type="KEGG" id="nmk:CHR53_15455"/>
<dbReference type="EMBL" id="CP022572">
    <property type="protein sequence ID" value="AZU62555.1"/>
    <property type="molecule type" value="Genomic_DNA"/>
</dbReference>
<dbReference type="Proteomes" id="UP000282892">
    <property type="component" value="Chromosome"/>
</dbReference>
<keyword evidence="2" id="KW-1185">Reference proteome</keyword>
<evidence type="ECO:0000313" key="2">
    <source>
        <dbReference type="Proteomes" id="UP000282892"/>
    </source>
</evidence>
<accession>A0A3T0HZH5</accession>
<dbReference type="AlphaFoldDB" id="A0A3T0HZH5"/>
<organism evidence="1 2">
    <name type="scientific">Neobacillus mesonae</name>
    <dbReference type="NCBI Taxonomy" id="1193713"/>
    <lineage>
        <taxon>Bacteria</taxon>
        <taxon>Bacillati</taxon>
        <taxon>Bacillota</taxon>
        <taxon>Bacilli</taxon>
        <taxon>Bacillales</taxon>
        <taxon>Bacillaceae</taxon>
        <taxon>Neobacillus</taxon>
    </lineage>
</organism>
<proteinExistence type="predicted"/>
<protein>
    <submittedName>
        <fullName evidence="1">Uncharacterized protein</fullName>
    </submittedName>
</protein>
<name>A0A3T0HZH5_9BACI</name>
<reference evidence="1 2" key="1">
    <citation type="submission" date="2017-07" db="EMBL/GenBank/DDBJ databases">
        <title>The complete genome sequence of Bacillus mesonae strain H20-5, an efficient strain improving plant abiotic stress resistance.</title>
        <authorList>
            <person name="Kim S.Y."/>
            <person name="Song H."/>
            <person name="Sang M.K."/>
            <person name="Weon H.-Y."/>
            <person name="Song J."/>
        </authorList>
    </citation>
    <scope>NUCLEOTIDE SEQUENCE [LARGE SCALE GENOMIC DNA]</scope>
    <source>
        <strain evidence="1 2">H20-5</strain>
    </source>
</reference>
<evidence type="ECO:0000313" key="1">
    <source>
        <dbReference type="EMBL" id="AZU62555.1"/>
    </source>
</evidence>
<sequence>MENSNCIFFKKRIQSKHLDDVGIYAVKEGNFSVAVLIMQGGFEEITAGFITEAFSFSVCCNGYNGYFL</sequence>